<reference evidence="2" key="1">
    <citation type="submission" date="2018-08" db="EMBL/GenBank/DDBJ databases">
        <authorList>
            <consortium name="GenomeTrakr network: Whole genome sequencing for foodborne pathogen traceback"/>
        </authorList>
    </citation>
    <scope>NUCLEOTIDE SEQUENCE [LARGE SCALE GENOMIC DNA]</scope>
    <source>
        <strain evidence="2">FLUFL-1338</strain>
    </source>
</reference>
<evidence type="ECO:0000256" key="1">
    <source>
        <dbReference type="SAM" id="SignalP"/>
    </source>
</evidence>
<organism evidence="2">
    <name type="scientific">Salmonella enterica</name>
    <name type="common">Salmonella choleraesuis</name>
    <dbReference type="NCBI Taxonomy" id="28901"/>
    <lineage>
        <taxon>Bacteria</taxon>
        <taxon>Pseudomonadati</taxon>
        <taxon>Pseudomonadota</taxon>
        <taxon>Gammaproteobacteria</taxon>
        <taxon>Enterobacterales</taxon>
        <taxon>Enterobacteriaceae</taxon>
        <taxon>Salmonella</taxon>
    </lineage>
</organism>
<accession>A0A3R0CBF1</accession>
<feature type="chain" id="PRO_5018704783" description="Type 1 fimbrial protein" evidence="1">
    <location>
        <begin position="25"/>
        <end position="104"/>
    </location>
</feature>
<name>A0A3R0CBF1_SALER</name>
<gene>
    <name evidence="2" type="ORF">KO51_28170</name>
</gene>
<proteinExistence type="predicted"/>
<feature type="signal peptide" evidence="1">
    <location>
        <begin position="1"/>
        <end position="24"/>
    </location>
</feature>
<evidence type="ECO:0000313" key="2">
    <source>
        <dbReference type="EMBL" id="MIK95225.1"/>
    </source>
</evidence>
<dbReference type="Proteomes" id="UP000885283">
    <property type="component" value="Unassembled WGS sequence"/>
</dbReference>
<protein>
    <recommendedName>
        <fullName evidence="3">Type 1 fimbrial protein</fullName>
    </recommendedName>
</protein>
<comment type="caution">
    <text evidence="2">The sequence shown here is derived from an EMBL/GenBank/DDBJ whole genome shotgun (WGS) entry which is preliminary data.</text>
</comment>
<sequence length="104" mass="11752">MLNIFKTSGATVLFMSMMFNLAIASPEISSGSIKITGRITVPTCLTTLSNDDVRQSCIDREKVYTRWMPLKDIKADNTFESIRSINIHYLNESHKMGILSVTYK</sequence>
<dbReference type="EMBL" id="RSMR01000082">
    <property type="protein sequence ID" value="MIK95225.1"/>
    <property type="molecule type" value="Genomic_DNA"/>
</dbReference>
<dbReference type="AlphaFoldDB" id="A0A3R0CBF1"/>
<keyword evidence="1" id="KW-0732">Signal</keyword>
<evidence type="ECO:0008006" key="3">
    <source>
        <dbReference type="Google" id="ProtNLM"/>
    </source>
</evidence>